<organism evidence="1 2">
    <name type="scientific">Platanthera guangdongensis</name>
    <dbReference type="NCBI Taxonomy" id="2320717"/>
    <lineage>
        <taxon>Eukaryota</taxon>
        <taxon>Viridiplantae</taxon>
        <taxon>Streptophyta</taxon>
        <taxon>Embryophyta</taxon>
        <taxon>Tracheophyta</taxon>
        <taxon>Spermatophyta</taxon>
        <taxon>Magnoliopsida</taxon>
        <taxon>Liliopsida</taxon>
        <taxon>Asparagales</taxon>
        <taxon>Orchidaceae</taxon>
        <taxon>Orchidoideae</taxon>
        <taxon>Orchideae</taxon>
        <taxon>Orchidinae</taxon>
        <taxon>Platanthera</taxon>
    </lineage>
</organism>
<evidence type="ECO:0000313" key="1">
    <source>
        <dbReference type="EMBL" id="KAK8966320.1"/>
    </source>
</evidence>
<accession>A0ABR2MS48</accession>
<evidence type="ECO:0000313" key="2">
    <source>
        <dbReference type="Proteomes" id="UP001412067"/>
    </source>
</evidence>
<dbReference type="Proteomes" id="UP001412067">
    <property type="component" value="Unassembled WGS sequence"/>
</dbReference>
<gene>
    <name evidence="1" type="ORF">KSP40_PGU014571</name>
</gene>
<dbReference type="EMBL" id="JBBWWR010000005">
    <property type="protein sequence ID" value="KAK8966320.1"/>
    <property type="molecule type" value="Genomic_DNA"/>
</dbReference>
<name>A0ABR2MS48_9ASPA</name>
<sequence length="113" mass="12774">MLSAGFISFHHQESLLFCRNEPLVFSGLSAKFHNQMNLKMGSRFFHPQVLGGSLQGSGPHGRDVNCATSRGNHCQWFSPEDEFDQKPFWMTIANDIARTLRSLALFWLSSQVS</sequence>
<proteinExistence type="predicted"/>
<keyword evidence="2" id="KW-1185">Reference proteome</keyword>
<reference evidence="1 2" key="1">
    <citation type="journal article" date="2022" name="Nat. Plants">
        <title>Genomes of leafy and leafless Platanthera orchids illuminate the evolution of mycoheterotrophy.</title>
        <authorList>
            <person name="Li M.H."/>
            <person name="Liu K.W."/>
            <person name="Li Z."/>
            <person name="Lu H.C."/>
            <person name="Ye Q.L."/>
            <person name="Zhang D."/>
            <person name="Wang J.Y."/>
            <person name="Li Y.F."/>
            <person name="Zhong Z.M."/>
            <person name="Liu X."/>
            <person name="Yu X."/>
            <person name="Liu D.K."/>
            <person name="Tu X.D."/>
            <person name="Liu B."/>
            <person name="Hao Y."/>
            <person name="Liao X.Y."/>
            <person name="Jiang Y.T."/>
            <person name="Sun W.H."/>
            <person name="Chen J."/>
            <person name="Chen Y.Q."/>
            <person name="Ai Y."/>
            <person name="Zhai J.W."/>
            <person name="Wu S.S."/>
            <person name="Zhou Z."/>
            <person name="Hsiao Y.Y."/>
            <person name="Wu W.L."/>
            <person name="Chen Y.Y."/>
            <person name="Lin Y.F."/>
            <person name="Hsu J.L."/>
            <person name="Li C.Y."/>
            <person name="Wang Z.W."/>
            <person name="Zhao X."/>
            <person name="Zhong W.Y."/>
            <person name="Ma X.K."/>
            <person name="Ma L."/>
            <person name="Huang J."/>
            <person name="Chen G.Z."/>
            <person name="Huang M.Z."/>
            <person name="Huang L."/>
            <person name="Peng D.H."/>
            <person name="Luo Y.B."/>
            <person name="Zou S.Q."/>
            <person name="Chen S.P."/>
            <person name="Lan S."/>
            <person name="Tsai W.C."/>
            <person name="Van de Peer Y."/>
            <person name="Liu Z.J."/>
        </authorList>
    </citation>
    <scope>NUCLEOTIDE SEQUENCE [LARGE SCALE GENOMIC DNA]</scope>
    <source>
        <strain evidence="1">Lor288</strain>
    </source>
</reference>
<protein>
    <submittedName>
        <fullName evidence="1">Uncharacterized protein</fullName>
    </submittedName>
</protein>
<comment type="caution">
    <text evidence="1">The sequence shown here is derived from an EMBL/GenBank/DDBJ whole genome shotgun (WGS) entry which is preliminary data.</text>
</comment>